<sequence>MSEAKQLLDTLIAKANTDTLRALVEIRNQAEQDIVKLTEQSVVLNSQELKQLLESTATTIITCQSLTAENPVVMTTVPITETAITSRADESVTDIANNEMQITIRSPTELVLSSMFPIRNAVDTTVLDMTAEASEVITTIDNSTNVETEIESMPENRKKKNSKILYTSNLRLILLCFGFFIHK</sequence>
<gene>
    <name evidence="2" type="ORF">KIK155_LOCUS8379</name>
    <name evidence="3" type="ORF">TOA249_LOCUS20748</name>
</gene>
<evidence type="ECO:0000256" key="1">
    <source>
        <dbReference type="SAM" id="Coils"/>
    </source>
</evidence>
<comment type="caution">
    <text evidence="2">The sequence shown here is derived from an EMBL/GenBank/DDBJ whole genome shotgun (WGS) entry which is preliminary data.</text>
</comment>
<dbReference type="Proteomes" id="UP000663865">
    <property type="component" value="Unassembled WGS sequence"/>
</dbReference>
<evidence type="ECO:0000313" key="4">
    <source>
        <dbReference type="Proteomes" id="UP000663865"/>
    </source>
</evidence>
<dbReference type="AlphaFoldDB" id="A0A818AFM1"/>
<feature type="coiled-coil region" evidence="1">
    <location>
        <begin position="20"/>
        <end position="47"/>
    </location>
</feature>
<keyword evidence="1" id="KW-0175">Coiled coil</keyword>
<proteinExistence type="predicted"/>
<organism evidence="2 4">
    <name type="scientific">Rotaria socialis</name>
    <dbReference type="NCBI Taxonomy" id="392032"/>
    <lineage>
        <taxon>Eukaryota</taxon>
        <taxon>Metazoa</taxon>
        <taxon>Spiralia</taxon>
        <taxon>Gnathifera</taxon>
        <taxon>Rotifera</taxon>
        <taxon>Eurotatoria</taxon>
        <taxon>Bdelloidea</taxon>
        <taxon>Philodinida</taxon>
        <taxon>Philodinidae</taxon>
        <taxon>Rotaria</taxon>
    </lineage>
</organism>
<evidence type="ECO:0000313" key="3">
    <source>
        <dbReference type="EMBL" id="CAF4756521.1"/>
    </source>
</evidence>
<reference evidence="2" key="1">
    <citation type="submission" date="2021-02" db="EMBL/GenBank/DDBJ databases">
        <authorList>
            <person name="Nowell W R."/>
        </authorList>
    </citation>
    <scope>NUCLEOTIDE SEQUENCE</scope>
</reference>
<protein>
    <submittedName>
        <fullName evidence="2">Uncharacterized protein</fullName>
    </submittedName>
</protein>
<dbReference type="EMBL" id="CAJNYV010001081">
    <property type="protein sequence ID" value="CAF3403866.1"/>
    <property type="molecule type" value="Genomic_DNA"/>
</dbReference>
<dbReference type="EMBL" id="CAJOBS010001726">
    <property type="protein sequence ID" value="CAF4756521.1"/>
    <property type="molecule type" value="Genomic_DNA"/>
</dbReference>
<name>A0A818AFM1_9BILA</name>
<accession>A0A818AFM1</accession>
<evidence type="ECO:0000313" key="2">
    <source>
        <dbReference type="EMBL" id="CAF3403866.1"/>
    </source>
</evidence>
<dbReference type="Proteomes" id="UP000663838">
    <property type="component" value="Unassembled WGS sequence"/>
</dbReference>